<organism evidence="1 2">
    <name type="scientific">Meloidogyne enterolobii</name>
    <name type="common">Root-knot nematode worm</name>
    <name type="synonym">Meloidogyne mayaguensis</name>
    <dbReference type="NCBI Taxonomy" id="390850"/>
    <lineage>
        <taxon>Eukaryota</taxon>
        <taxon>Metazoa</taxon>
        <taxon>Ecdysozoa</taxon>
        <taxon>Nematoda</taxon>
        <taxon>Chromadorea</taxon>
        <taxon>Rhabditida</taxon>
        <taxon>Tylenchina</taxon>
        <taxon>Tylenchomorpha</taxon>
        <taxon>Tylenchoidea</taxon>
        <taxon>Meloidogynidae</taxon>
        <taxon>Meloidogyninae</taxon>
        <taxon>Meloidogyne</taxon>
    </lineage>
</organism>
<dbReference type="Proteomes" id="UP001497535">
    <property type="component" value="Unassembled WGS sequence"/>
</dbReference>
<reference evidence="1" key="1">
    <citation type="submission" date="2023-11" db="EMBL/GenBank/DDBJ databases">
        <authorList>
            <person name="Poullet M."/>
        </authorList>
    </citation>
    <scope>NUCLEOTIDE SEQUENCE</scope>
    <source>
        <strain evidence="1">E1834</strain>
    </source>
</reference>
<name>A0ACB0YQW7_MELEN</name>
<comment type="caution">
    <text evidence="1">The sequence shown here is derived from an EMBL/GenBank/DDBJ whole genome shotgun (WGS) entry which is preliminary data.</text>
</comment>
<dbReference type="EMBL" id="CAVMJV010000017">
    <property type="protein sequence ID" value="CAK5058749.1"/>
    <property type="molecule type" value="Genomic_DNA"/>
</dbReference>
<accession>A0ACB0YQW7</accession>
<sequence>MSFCAVAIVLIRFFCTYLKGPINTQGRNKEKKKSPKPYKGQKENIYNHQICQINIRHGRKTRPTMRRCRSIVNC</sequence>
<protein>
    <submittedName>
        <fullName evidence="1">Uncharacterized protein</fullName>
    </submittedName>
</protein>
<keyword evidence="2" id="KW-1185">Reference proteome</keyword>
<evidence type="ECO:0000313" key="2">
    <source>
        <dbReference type="Proteomes" id="UP001497535"/>
    </source>
</evidence>
<proteinExistence type="predicted"/>
<evidence type="ECO:0000313" key="1">
    <source>
        <dbReference type="EMBL" id="CAK5058749.1"/>
    </source>
</evidence>
<gene>
    <name evidence="1" type="ORF">MENTE1834_LOCUS15526</name>
</gene>